<comment type="caution">
    <text evidence="2">The sequence shown here is derived from an EMBL/GenBank/DDBJ whole genome shotgun (WGS) entry which is preliminary data.</text>
</comment>
<feature type="transmembrane region" description="Helical" evidence="1">
    <location>
        <begin position="363"/>
        <end position="379"/>
    </location>
</feature>
<feature type="transmembrane region" description="Helical" evidence="1">
    <location>
        <begin position="338"/>
        <end position="357"/>
    </location>
</feature>
<reference evidence="2 3" key="1">
    <citation type="journal article" date="2016" name="Nat. Commun.">
        <title>Thousands of microbial genomes shed light on interconnected biogeochemical processes in an aquifer system.</title>
        <authorList>
            <person name="Anantharaman K."/>
            <person name="Brown C.T."/>
            <person name="Hug L.A."/>
            <person name="Sharon I."/>
            <person name="Castelle C.J."/>
            <person name="Probst A.J."/>
            <person name="Thomas B.C."/>
            <person name="Singh A."/>
            <person name="Wilkins M.J."/>
            <person name="Karaoz U."/>
            <person name="Brodie E.L."/>
            <person name="Williams K.H."/>
            <person name="Hubbard S.S."/>
            <person name="Banfield J.F."/>
        </authorList>
    </citation>
    <scope>NUCLEOTIDE SEQUENCE [LARGE SCALE GENOMIC DNA]</scope>
</reference>
<feature type="transmembrane region" description="Helical" evidence="1">
    <location>
        <begin position="271"/>
        <end position="291"/>
    </location>
</feature>
<dbReference type="Proteomes" id="UP000177268">
    <property type="component" value="Unassembled WGS sequence"/>
</dbReference>
<keyword evidence="1" id="KW-0472">Membrane</keyword>
<evidence type="ECO:0000313" key="3">
    <source>
        <dbReference type="Proteomes" id="UP000177268"/>
    </source>
</evidence>
<organism evidence="2 3">
    <name type="scientific">Candidatus Gottesmanbacteria bacterium RBG_13_45_10</name>
    <dbReference type="NCBI Taxonomy" id="1798370"/>
    <lineage>
        <taxon>Bacteria</taxon>
        <taxon>Candidatus Gottesmaniibacteriota</taxon>
    </lineage>
</organism>
<dbReference type="CDD" id="cd05709">
    <property type="entry name" value="S2P-M50"/>
    <property type="match status" value="1"/>
</dbReference>
<keyword evidence="1" id="KW-1133">Transmembrane helix</keyword>
<gene>
    <name evidence="2" type="ORF">A2Z00_04790</name>
</gene>
<keyword evidence="1" id="KW-0812">Transmembrane</keyword>
<sequence length="423" mass="49017">MSINSTTVLEKHSRIVLQKDSLVDAYPLSVQIAGEGKIYLGSIWTHEFLVVDSCWRGLVGILETPQRVEDIANKLSQKDPITFCPNEVMCKVQLMILYLAEHHLIRAIDTVPLGESTVKRERPLIPKKLAATLLHPFFIPLYLGLAAFGLIAPLLYPDFRPIPQDFFWSNRLSINVFTYFVISWITVLLHEFAHAVTARAFGISGRFRFSHRLYFLVVETWYPDIFSLSRAKRIWISAAGILSDFMTIAIAYFALFAYMHLSSQEAVIIEVFIRQIILLEWLTILWQFFFFMKTDLYFVIKELLGIENLYSIAVKRIRSWFYNAQCAERYPANDERVITLYEVFFIIGTFLALIRYVLYNLPITLWLLSGGVIDILIGVSRGDLVTALDGYMVTGLELLFLFLLVQTYWKPRFLPSIFRRKIF</sequence>
<protein>
    <submittedName>
        <fullName evidence="2">Uncharacterized protein</fullName>
    </submittedName>
</protein>
<dbReference type="EMBL" id="MFIZ01000032">
    <property type="protein sequence ID" value="OGG11371.1"/>
    <property type="molecule type" value="Genomic_DNA"/>
</dbReference>
<dbReference type="AlphaFoldDB" id="A0A1F5ZG49"/>
<evidence type="ECO:0000313" key="2">
    <source>
        <dbReference type="EMBL" id="OGG11371.1"/>
    </source>
</evidence>
<feature type="transmembrane region" description="Helical" evidence="1">
    <location>
        <begin position="176"/>
        <end position="202"/>
    </location>
</feature>
<accession>A0A1F5ZG49</accession>
<feature type="transmembrane region" description="Helical" evidence="1">
    <location>
        <begin position="391"/>
        <end position="409"/>
    </location>
</feature>
<evidence type="ECO:0000256" key="1">
    <source>
        <dbReference type="SAM" id="Phobius"/>
    </source>
</evidence>
<dbReference type="STRING" id="1798370.A2Z00_04790"/>
<feature type="transmembrane region" description="Helical" evidence="1">
    <location>
        <begin position="129"/>
        <end position="156"/>
    </location>
</feature>
<feature type="transmembrane region" description="Helical" evidence="1">
    <location>
        <begin position="234"/>
        <end position="259"/>
    </location>
</feature>
<name>A0A1F5ZG49_9BACT</name>
<proteinExistence type="predicted"/>